<evidence type="ECO:0000256" key="4">
    <source>
        <dbReference type="ARBA" id="ARBA00023136"/>
    </source>
</evidence>
<dbReference type="Pfam" id="PF10332">
    <property type="entry name" value="DUF2418"/>
    <property type="match status" value="1"/>
</dbReference>
<dbReference type="EMBL" id="CP046237">
    <property type="protein sequence ID" value="WFD49217.1"/>
    <property type="molecule type" value="Genomic_DNA"/>
</dbReference>
<sequence>MELEQAVYSPELGVPIAIALHALSLLSQIMLPGSSFAIPFVSLTYAPSSQLRGKTHLFSQHRRSDGRKSYSAHLGRLLAAQRMAAQRYASRVISLALILVAVYNAYLLFHRRRTYRLWYREEKDVLTNPHASLEEPPTDPPALRSWSELARDWALVVARQMPVVEWFVPPAPIPAAPPKRERIYTLRAWDVLEAPLYVFALYSPAHALWWAVAGSLGLGAWTTWLLTAVLMSAFSLQTYYLGVQYAALVRDRQVLSAEVLREYDEKVRGCLTQFVLPRAMPLVREASTMTDVHGTDFD</sequence>
<evidence type="ECO:0008006" key="8">
    <source>
        <dbReference type="Google" id="ProtNLM"/>
    </source>
</evidence>
<keyword evidence="2 5" id="KW-0812">Transmembrane</keyword>
<feature type="transmembrane region" description="Helical" evidence="5">
    <location>
        <begin position="194"/>
        <end position="212"/>
    </location>
</feature>
<feature type="transmembrane region" description="Helical" evidence="5">
    <location>
        <begin position="88"/>
        <end position="109"/>
    </location>
</feature>
<evidence type="ECO:0000313" key="6">
    <source>
        <dbReference type="EMBL" id="WFD49217.1"/>
    </source>
</evidence>
<evidence type="ECO:0000313" key="7">
    <source>
        <dbReference type="Proteomes" id="UP000818624"/>
    </source>
</evidence>
<protein>
    <recommendedName>
        <fullName evidence="8">Nuclear rim protein 1</fullName>
    </recommendedName>
</protein>
<dbReference type="PANTHER" id="PTHR28293">
    <property type="entry name" value="NUCLEAR RIM PROTEIN 1"/>
    <property type="match status" value="1"/>
</dbReference>
<comment type="subcellular location">
    <subcellularLocation>
        <location evidence="1">Endomembrane system</location>
        <topology evidence="1">Multi-pass membrane protein</topology>
    </subcellularLocation>
</comment>
<evidence type="ECO:0000256" key="2">
    <source>
        <dbReference type="ARBA" id="ARBA00022692"/>
    </source>
</evidence>
<name>A0ABY8EWV1_MALFU</name>
<accession>A0ABY8EWV1</accession>
<feature type="transmembrane region" description="Helical" evidence="5">
    <location>
        <begin position="218"/>
        <end position="242"/>
    </location>
</feature>
<keyword evidence="7" id="KW-1185">Reference proteome</keyword>
<keyword evidence="3 5" id="KW-1133">Transmembrane helix</keyword>
<organism evidence="6 7">
    <name type="scientific">Malassezia furfur</name>
    <name type="common">Pityriasis versicolor infection agent</name>
    <name type="synonym">Pityrosporum furfur</name>
    <dbReference type="NCBI Taxonomy" id="55194"/>
    <lineage>
        <taxon>Eukaryota</taxon>
        <taxon>Fungi</taxon>
        <taxon>Dikarya</taxon>
        <taxon>Basidiomycota</taxon>
        <taxon>Ustilaginomycotina</taxon>
        <taxon>Malasseziomycetes</taxon>
        <taxon>Malasseziales</taxon>
        <taxon>Malasseziaceae</taxon>
        <taxon>Malassezia</taxon>
    </lineage>
</organism>
<dbReference type="PANTHER" id="PTHR28293:SF1">
    <property type="entry name" value="NUCLEAR RIM PROTEIN 1"/>
    <property type="match status" value="1"/>
</dbReference>
<evidence type="ECO:0000256" key="5">
    <source>
        <dbReference type="SAM" id="Phobius"/>
    </source>
</evidence>
<reference evidence="6 7" key="1">
    <citation type="journal article" date="2020" name="Elife">
        <title>Loss of centromere function drives karyotype evolution in closely related Malassezia species.</title>
        <authorList>
            <person name="Sankaranarayanan S.R."/>
            <person name="Ianiri G."/>
            <person name="Coelho M.A."/>
            <person name="Reza M.H."/>
            <person name="Thimmappa B.C."/>
            <person name="Ganguly P."/>
            <person name="Vadnala R.N."/>
            <person name="Sun S."/>
            <person name="Siddharthan R."/>
            <person name="Tellgren-Roth C."/>
            <person name="Dawson T.L."/>
            <person name="Heitman J."/>
            <person name="Sanyal K."/>
        </authorList>
    </citation>
    <scope>NUCLEOTIDE SEQUENCE [LARGE SCALE GENOMIC DNA]</scope>
    <source>
        <strain evidence="6">CBS14141</strain>
    </source>
</reference>
<dbReference type="Proteomes" id="UP000818624">
    <property type="component" value="Chromosome 4"/>
</dbReference>
<keyword evidence="4 5" id="KW-0472">Membrane</keyword>
<evidence type="ECO:0000256" key="3">
    <source>
        <dbReference type="ARBA" id="ARBA00022989"/>
    </source>
</evidence>
<gene>
    <name evidence="6" type="ORF">GLX27_003897</name>
</gene>
<feature type="transmembrane region" description="Helical" evidence="5">
    <location>
        <begin position="12"/>
        <end position="31"/>
    </location>
</feature>
<evidence type="ECO:0000256" key="1">
    <source>
        <dbReference type="ARBA" id="ARBA00004127"/>
    </source>
</evidence>
<proteinExistence type="predicted"/>
<dbReference type="InterPro" id="IPR018819">
    <property type="entry name" value="Nur1/Mug154"/>
</dbReference>